<evidence type="ECO:0000313" key="2">
    <source>
        <dbReference type="EMBL" id="KAB7739018.1"/>
    </source>
</evidence>
<organism evidence="2 3">
    <name type="scientific">Parvibaculum sedimenti</name>
    <dbReference type="NCBI Taxonomy" id="2608632"/>
    <lineage>
        <taxon>Bacteria</taxon>
        <taxon>Pseudomonadati</taxon>
        <taxon>Pseudomonadota</taxon>
        <taxon>Alphaproteobacteria</taxon>
        <taxon>Hyphomicrobiales</taxon>
        <taxon>Parvibaculaceae</taxon>
        <taxon>Parvibaculum</taxon>
    </lineage>
</organism>
<dbReference type="EMBL" id="WESC01000014">
    <property type="protein sequence ID" value="KAB7739018.1"/>
    <property type="molecule type" value="Genomic_DNA"/>
</dbReference>
<evidence type="ECO:0000256" key="1">
    <source>
        <dbReference type="SAM" id="SignalP"/>
    </source>
</evidence>
<feature type="signal peptide" evidence="1">
    <location>
        <begin position="1"/>
        <end position="23"/>
    </location>
</feature>
<comment type="caution">
    <text evidence="2">The sequence shown here is derived from an EMBL/GenBank/DDBJ whole genome shotgun (WGS) entry which is preliminary data.</text>
</comment>
<accession>A0A6N6VEN4</accession>
<gene>
    <name evidence="2" type="ORF">F2P47_14570</name>
</gene>
<keyword evidence="3" id="KW-1185">Reference proteome</keyword>
<name>A0A6N6VEN4_9HYPH</name>
<dbReference type="AlphaFoldDB" id="A0A6N6VEN4"/>
<dbReference type="RefSeq" id="WP_152217109.1">
    <property type="nucleotide sequence ID" value="NZ_JBAQYD010000183.1"/>
</dbReference>
<sequence>MFQKIASGTVLMLALVLPSVASADCSHKDFRDKQARIAAIVHQEQGSDARKAHQLQVQSHAIADDLTHGDIIALGHACGELDDLIANAAKQHP</sequence>
<feature type="chain" id="PRO_5026652753" evidence="1">
    <location>
        <begin position="24"/>
        <end position="93"/>
    </location>
</feature>
<keyword evidence="1" id="KW-0732">Signal</keyword>
<proteinExistence type="predicted"/>
<protein>
    <submittedName>
        <fullName evidence="2">Uncharacterized protein</fullName>
    </submittedName>
</protein>
<dbReference type="Proteomes" id="UP000468901">
    <property type="component" value="Unassembled WGS sequence"/>
</dbReference>
<evidence type="ECO:0000313" key="3">
    <source>
        <dbReference type="Proteomes" id="UP000468901"/>
    </source>
</evidence>
<reference evidence="2 3" key="1">
    <citation type="submission" date="2019-09" db="EMBL/GenBank/DDBJ databases">
        <title>Parvibaculum sedimenti sp. nov., isolated from sediment.</title>
        <authorList>
            <person name="Wang Y."/>
        </authorList>
    </citation>
    <scope>NUCLEOTIDE SEQUENCE [LARGE SCALE GENOMIC DNA]</scope>
    <source>
        <strain evidence="2 3">HXT-9</strain>
    </source>
</reference>